<dbReference type="EMBL" id="JAUSWL010000006">
    <property type="protein sequence ID" value="MDQ0544903.1"/>
    <property type="molecule type" value="Genomic_DNA"/>
</dbReference>
<feature type="compositionally biased region" description="Low complexity" evidence="1">
    <location>
        <begin position="7"/>
        <end position="22"/>
    </location>
</feature>
<name>A0AAJ1WZ22_9HYPH</name>
<protein>
    <submittedName>
        <fullName evidence="2">Uncharacterized protein</fullName>
    </submittedName>
</protein>
<evidence type="ECO:0000313" key="3">
    <source>
        <dbReference type="Proteomes" id="UP001223420"/>
    </source>
</evidence>
<reference evidence="2" key="1">
    <citation type="submission" date="2023-07" db="EMBL/GenBank/DDBJ databases">
        <title>Genomic Encyclopedia of Type Strains, Phase IV (KMG-IV): sequencing the most valuable type-strain genomes for metagenomic binning, comparative biology and taxonomic classification.</title>
        <authorList>
            <person name="Goeker M."/>
        </authorList>
    </citation>
    <scope>NUCLEOTIDE SEQUENCE</scope>
    <source>
        <strain evidence="2">DSM 19569</strain>
    </source>
</reference>
<evidence type="ECO:0000256" key="1">
    <source>
        <dbReference type="SAM" id="MobiDB-lite"/>
    </source>
</evidence>
<comment type="caution">
    <text evidence="2">The sequence shown here is derived from an EMBL/GenBank/DDBJ whole genome shotgun (WGS) entry which is preliminary data.</text>
</comment>
<evidence type="ECO:0000313" key="2">
    <source>
        <dbReference type="EMBL" id="MDQ0544903.1"/>
    </source>
</evidence>
<sequence>MCDESKPSGAASRSPSPGSPLSEIAHALGVPVSSFFVSDAAVPTEGDLPDVAALLDLVRAYLLRVGPETRARFVARVAAMAEESPR</sequence>
<dbReference type="Proteomes" id="UP001223420">
    <property type="component" value="Unassembled WGS sequence"/>
</dbReference>
<dbReference type="RefSeq" id="WP_230368258.1">
    <property type="nucleotide sequence ID" value="NZ_JAJALK010000024.1"/>
</dbReference>
<gene>
    <name evidence="2" type="ORF">QO001_003839</name>
</gene>
<accession>A0AAJ1WZ22</accession>
<dbReference type="AlphaFoldDB" id="A0AAJ1WZ22"/>
<feature type="region of interest" description="Disordered" evidence="1">
    <location>
        <begin position="1"/>
        <end position="22"/>
    </location>
</feature>
<proteinExistence type="predicted"/>
<organism evidence="2 3">
    <name type="scientific">Methylobacterium brachiatum</name>
    <dbReference type="NCBI Taxonomy" id="269660"/>
    <lineage>
        <taxon>Bacteria</taxon>
        <taxon>Pseudomonadati</taxon>
        <taxon>Pseudomonadota</taxon>
        <taxon>Alphaproteobacteria</taxon>
        <taxon>Hyphomicrobiales</taxon>
        <taxon>Methylobacteriaceae</taxon>
        <taxon>Methylobacterium</taxon>
    </lineage>
</organism>